<sequence length="115" mass="14084">MIWYQRKFNSKENKEKYYQYEQLFVKFYLYLFNNTKVYARFDRLFISFDSQEEYLSHVLLSIRERLFLKIILPEYHAIIDGVHDLTDLLKVKKDYPQGLEAISKIVRENGLYILN</sequence>
<dbReference type="STRING" id="109232.RMONA_07800"/>
<organism evidence="1 2">
    <name type="scientific">Rickettsia monacensis</name>
    <dbReference type="NCBI Taxonomy" id="109232"/>
    <lineage>
        <taxon>Bacteria</taxon>
        <taxon>Pseudomonadati</taxon>
        <taxon>Pseudomonadota</taxon>
        <taxon>Alphaproteobacteria</taxon>
        <taxon>Rickettsiales</taxon>
        <taxon>Rickettsiaceae</taxon>
        <taxon>Rickettsieae</taxon>
        <taxon>Rickettsia</taxon>
        <taxon>spotted fever group</taxon>
    </lineage>
</organism>
<dbReference type="EMBL" id="LN794217">
    <property type="protein sequence ID" value="CEO17911.1"/>
    <property type="molecule type" value="Genomic_DNA"/>
</dbReference>
<evidence type="ECO:0000313" key="1">
    <source>
        <dbReference type="EMBL" id="CEO17911.1"/>
    </source>
</evidence>
<proteinExistence type="predicted"/>
<reference evidence="1 2" key="1">
    <citation type="submission" date="2015-01" db="EMBL/GenBank/DDBJ databases">
        <title>Draft genome sequence of Rickettsia monacensis strain IrR/Munich.</title>
        <authorList>
            <person name="Felsheim R.F."/>
            <person name="Johnson S.L."/>
            <person name="Kurtti T.J."/>
            <person name="Munderloh U.G."/>
        </authorList>
    </citation>
    <scope>NUCLEOTIDE SEQUENCE [LARGE SCALE GENOMIC DNA]</scope>
    <source>
        <strain evidence="1 2">IrR/Munich</strain>
    </source>
</reference>
<dbReference type="HOGENOM" id="CLU_2107151_0_0_5"/>
<name>A0A0B7J1B8_9RICK</name>
<accession>A0A0B7J1B8</accession>
<evidence type="ECO:0000313" key="2">
    <source>
        <dbReference type="Proteomes" id="UP000018149"/>
    </source>
</evidence>
<gene>
    <name evidence="1" type="ORF">RMONA_07800</name>
</gene>
<keyword evidence="2" id="KW-1185">Reference proteome</keyword>
<dbReference type="RefSeq" id="WP_023508028.1">
    <property type="nucleotide sequence ID" value="NZ_LN794217.1"/>
</dbReference>
<protein>
    <submittedName>
        <fullName evidence="1">Uncharacterized protein</fullName>
    </submittedName>
</protein>
<dbReference type="Proteomes" id="UP000018149">
    <property type="component" value="Chromosome I"/>
</dbReference>
<reference evidence="2" key="2">
    <citation type="submission" date="2015-01" db="EMBL/GenBank/DDBJ databases">
        <authorList>
            <person name="Felsheim R."/>
        </authorList>
    </citation>
    <scope>NUCLEOTIDE SEQUENCE [LARGE SCALE GENOMIC DNA]</scope>
    <source>
        <strain evidence="2">IrR/Munich</strain>
    </source>
</reference>
<dbReference type="KEGG" id="rmc:RMONA_07800"/>
<dbReference type="AlphaFoldDB" id="A0A0B7J1B8"/>